<protein>
    <submittedName>
        <fullName evidence="2">Transposase related protein</fullName>
    </submittedName>
</protein>
<evidence type="ECO:0000313" key="2">
    <source>
        <dbReference type="EMBL" id="EQD72876.1"/>
    </source>
</evidence>
<sequence>MIFTDEASFRQDSTIHATWSRVGHPPEVPVTGERKSVKILGAVELQRSRFLYQRDQVFNAQTYLDFLQRQIAPRYRRQGAILVQDNASYHKDRDVWAWFRQNRNWLEVKPLPPYSPQFNPTERLWQHTRKNGTHNRSFLTVDELDQTLTRVFSDMQSKPETISAYLQPFL</sequence>
<dbReference type="InterPro" id="IPR038717">
    <property type="entry name" value="Tc1-like_DDE_dom"/>
</dbReference>
<comment type="caution">
    <text evidence="2">The sequence shown here is derived from an EMBL/GenBank/DDBJ whole genome shotgun (WGS) entry which is preliminary data.</text>
</comment>
<dbReference type="PANTHER" id="PTHR46564:SF1">
    <property type="entry name" value="TRANSPOSASE"/>
    <property type="match status" value="1"/>
</dbReference>
<dbReference type="PANTHER" id="PTHR46564">
    <property type="entry name" value="TRANSPOSASE"/>
    <property type="match status" value="1"/>
</dbReference>
<accession>T1BIS6</accession>
<reference evidence="2" key="2">
    <citation type="journal article" date="2014" name="ISME J.">
        <title>Microbial stratification in low pH oxic and suboxic macroscopic growths along an acid mine drainage.</title>
        <authorList>
            <person name="Mendez-Garcia C."/>
            <person name="Mesa V."/>
            <person name="Sprenger R.R."/>
            <person name="Richter M."/>
            <person name="Diez M.S."/>
            <person name="Solano J."/>
            <person name="Bargiela R."/>
            <person name="Golyshina O.V."/>
            <person name="Manteca A."/>
            <person name="Ramos J.L."/>
            <person name="Gallego J.R."/>
            <person name="Llorente I."/>
            <person name="Martins Dos Santos V.A."/>
            <person name="Jensen O.N."/>
            <person name="Pelaez A.I."/>
            <person name="Sanchez J."/>
            <person name="Ferrer M."/>
        </authorList>
    </citation>
    <scope>NUCLEOTIDE SEQUENCE</scope>
</reference>
<dbReference type="InterPro" id="IPR036397">
    <property type="entry name" value="RNaseH_sf"/>
</dbReference>
<evidence type="ECO:0000259" key="1">
    <source>
        <dbReference type="Pfam" id="PF13358"/>
    </source>
</evidence>
<reference evidence="2" key="1">
    <citation type="submission" date="2013-08" db="EMBL/GenBank/DDBJ databases">
        <authorList>
            <person name="Mendez C."/>
            <person name="Richter M."/>
            <person name="Ferrer M."/>
            <person name="Sanchez J."/>
        </authorList>
    </citation>
    <scope>NUCLEOTIDE SEQUENCE</scope>
</reference>
<dbReference type="GO" id="GO:0003676">
    <property type="term" value="F:nucleic acid binding"/>
    <property type="evidence" value="ECO:0007669"/>
    <property type="project" value="InterPro"/>
</dbReference>
<dbReference type="EMBL" id="AUZY01002164">
    <property type="protein sequence ID" value="EQD72876.1"/>
    <property type="molecule type" value="Genomic_DNA"/>
</dbReference>
<dbReference type="NCBIfam" id="NF033545">
    <property type="entry name" value="transpos_IS630"/>
    <property type="match status" value="1"/>
</dbReference>
<organism evidence="2">
    <name type="scientific">mine drainage metagenome</name>
    <dbReference type="NCBI Taxonomy" id="410659"/>
    <lineage>
        <taxon>unclassified sequences</taxon>
        <taxon>metagenomes</taxon>
        <taxon>ecological metagenomes</taxon>
    </lineage>
</organism>
<gene>
    <name evidence="2" type="ORF">B1B_03520</name>
</gene>
<feature type="domain" description="Tc1-like transposase DDE" evidence="1">
    <location>
        <begin position="1"/>
        <end position="144"/>
    </location>
</feature>
<proteinExistence type="predicted"/>
<dbReference type="Pfam" id="PF13358">
    <property type="entry name" value="DDE_3"/>
    <property type="match status" value="1"/>
</dbReference>
<dbReference type="InterPro" id="IPR047655">
    <property type="entry name" value="Transpos_IS630-like"/>
</dbReference>
<dbReference type="Gene3D" id="3.30.420.10">
    <property type="entry name" value="Ribonuclease H-like superfamily/Ribonuclease H"/>
    <property type="match status" value="1"/>
</dbReference>
<name>T1BIS6_9ZZZZ</name>
<dbReference type="AlphaFoldDB" id="T1BIS6"/>